<gene>
    <name evidence="1" type="ORF">BVL52_08855</name>
</gene>
<sequence>MPDKLLQRKAGKTQQYTPVVQSAGAADAGKVPALSSTGKFDATLMPDGIGAATRIAPASEALTAGAFVNEYANSGALAVRLADNSNNRPATGFVKTGFTSGQSATIWPLDSTNDQLSSLTIGTDYYLGTAGGVLATPLDATDTAQAGKIDQKLGKARSATELVTDDYDYVVL</sequence>
<dbReference type="RefSeq" id="WP_077171724.1">
    <property type="nucleotide sequence ID" value="NZ_MTLN01000004.1"/>
</dbReference>
<dbReference type="EMBL" id="MTLN01000004">
    <property type="protein sequence ID" value="ONN71742.1"/>
    <property type="molecule type" value="Genomic_DNA"/>
</dbReference>
<name>A0ABX3ITM7_9PSED</name>
<proteinExistence type="predicted"/>
<dbReference type="Proteomes" id="UP000189310">
    <property type="component" value="Unassembled WGS sequence"/>
</dbReference>
<evidence type="ECO:0000313" key="2">
    <source>
        <dbReference type="Proteomes" id="UP000189310"/>
    </source>
</evidence>
<evidence type="ECO:0000313" key="1">
    <source>
        <dbReference type="EMBL" id="ONN71742.1"/>
    </source>
</evidence>
<evidence type="ECO:0008006" key="3">
    <source>
        <dbReference type="Google" id="ProtNLM"/>
    </source>
</evidence>
<reference evidence="1 2" key="1">
    <citation type="submission" date="2017-01" db="EMBL/GenBank/DDBJ databases">
        <title>Pseudomonas psychrotolerans genome sequencing and assembly.</title>
        <authorList>
            <person name="Vyas B."/>
            <person name="Mayilraj S."/>
        </authorList>
    </citation>
    <scope>NUCLEOTIDE SEQUENCE [LARGE SCALE GENOMIC DNA]</scope>
    <source>
        <strain evidence="1 2">SDS18</strain>
    </source>
</reference>
<accession>A0ABX3ITM7</accession>
<organism evidence="1 2">
    <name type="scientific">Pseudomonas oryzihabitans</name>
    <dbReference type="NCBI Taxonomy" id="47885"/>
    <lineage>
        <taxon>Bacteria</taxon>
        <taxon>Pseudomonadati</taxon>
        <taxon>Pseudomonadota</taxon>
        <taxon>Gammaproteobacteria</taxon>
        <taxon>Pseudomonadales</taxon>
        <taxon>Pseudomonadaceae</taxon>
        <taxon>Pseudomonas</taxon>
    </lineage>
</organism>
<protein>
    <recommendedName>
        <fullName evidence="3">Head decoration protein</fullName>
    </recommendedName>
</protein>
<keyword evidence="2" id="KW-1185">Reference proteome</keyword>
<comment type="caution">
    <text evidence="1">The sequence shown here is derived from an EMBL/GenBank/DDBJ whole genome shotgun (WGS) entry which is preliminary data.</text>
</comment>